<dbReference type="AlphaFoldDB" id="E7C297"/>
<dbReference type="InterPro" id="IPR044880">
    <property type="entry name" value="NCX_ion-bd_dom_sf"/>
</dbReference>
<proteinExistence type="predicted"/>
<evidence type="ECO:0000256" key="2">
    <source>
        <dbReference type="ARBA" id="ARBA00022692"/>
    </source>
</evidence>
<accession>E7C297</accession>
<name>E7C297_9BACT</name>
<feature type="transmembrane region" description="Helical" evidence="5">
    <location>
        <begin position="21"/>
        <end position="41"/>
    </location>
</feature>
<dbReference type="PANTHER" id="PTHR10846:SF8">
    <property type="entry name" value="INNER MEMBRANE PROTEIN YRBG"/>
    <property type="match status" value="1"/>
</dbReference>
<evidence type="ECO:0000256" key="5">
    <source>
        <dbReference type="SAM" id="Phobius"/>
    </source>
</evidence>
<organism evidence="7">
    <name type="scientific">uncultured verrucomicrobium HF0070_35E03</name>
    <dbReference type="NCBI Taxonomy" id="723595"/>
    <lineage>
        <taxon>Bacteria</taxon>
        <taxon>Pseudomonadati</taxon>
        <taxon>Verrucomicrobiota</taxon>
        <taxon>environmental samples</taxon>
    </lineage>
</organism>
<evidence type="ECO:0000256" key="4">
    <source>
        <dbReference type="ARBA" id="ARBA00023136"/>
    </source>
</evidence>
<feature type="transmembrane region" description="Helical" evidence="5">
    <location>
        <begin position="200"/>
        <end position="222"/>
    </location>
</feature>
<evidence type="ECO:0000256" key="1">
    <source>
        <dbReference type="ARBA" id="ARBA00004141"/>
    </source>
</evidence>
<dbReference type="NCBIfam" id="TIGR00367">
    <property type="entry name" value="calcium/sodium antiporter"/>
    <property type="match status" value="1"/>
</dbReference>
<feature type="transmembrane region" description="Helical" evidence="5">
    <location>
        <begin position="159"/>
        <end position="180"/>
    </location>
</feature>
<dbReference type="PANTHER" id="PTHR10846">
    <property type="entry name" value="SODIUM/POTASSIUM/CALCIUM EXCHANGER"/>
    <property type="match status" value="1"/>
</dbReference>
<evidence type="ECO:0000256" key="3">
    <source>
        <dbReference type="ARBA" id="ARBA00022989"/>
    </source>
</evidence>
<feature type="transmembrane region" description="Helical" evidence="5">
    <location>
        <begin position="234"/>
        <end position="255"/>
    </location>
</feature>
<dbReference type="GO" id="GO:0008273">
    <property type="term" value="F:calcium, potassium:sodium antiporter activity"/>
    <property type="evidence" value="ECO:0007669"/>
    <property type="project" value="TreeGrafter"/>
</dbReference>
<evidence type="ECO:0000259" key="6">
    <source>
        <dbReference type="Pfam" id="PF01699"/>
    </source>
</evidence>
<dbReference type="GO" id="GO:0005262">
    <property type="term" value="F:calcium channel activity"/>
    <property type="evidence" value="ECO:0007669"/>
    <property type="project" value="TreeGrafter"/>
</dbReference>
<keyword evidence="3 5" id="KW-1133">Transmembrane helix</keyword>
<feature type="domain" description="Sodium/calcium exchanger membrane region" evidence="6">
    <location>
        <begin position="2"/>
        <end position="139"/>
    </location>
</feature>
<dbReference type="InterPro" id="IPR004481">
    <property type="entry name" value="K/Na/Ca-exchanger"/>
</dbReference>
<feature type="transmembrane region" description="Helical" evidence="5">
    <location>
        <begin position="261"/>
        <end position="279"/>
    </location>
</feature>
<protein>
    <submittedName>
        <fullName evidence="7">Ca2+/Na+ antiporter</fullName>
    </submittedName>
</protein>
<feature type="transmembrane region" description="Helical" evidence="5">
    <location>
        <begin position="119"/>
        <end position="138"/>
    </location>
</feature>
<feature type="domain" description="Sodium/calcium exchanger membrane region" evidence="6">
    <location>
        <begin position="165"/>
        <end position="305"/>
    </location>
</feature>
<feature type="transmembrane region" description="Helical" evidence="5">
    <location>
        <begin position="95"/>
        <end position="113"/>
    </location>
</feature>
<keyword evidence="2 5" id="KW-0812">Transmembrane</keyword>
<sequence length="309" mass="32806">MLGFYLLTKGGDWLSDHCSNLASSLGVPSVVIGLTIVSIATSAPELFTSIAALRNNSTGMILGNVIGSNIANIGLILGISLLIKPIDTKDVIPRSQIFLLLALTLFFSICLFIRGSSGIGWIIGSILLAYILAYLFFITLGAMGSSTSPPSKKEEKDPCFAVSLSLLMILLATVSLWVGSDALVFGAKNFALSAGIPEELIGFTLIAIGTSLPELAASLALLKKGESGMLLGNVLGSNMFNIGLVGGVAGILGPIRSYTPHPWIDYLFMILLTAFFCFWLRGSKIQKKEGYILLMTYLAATLATWMLNG</sequence>
<reference evidence="7" key="1">
    <citation type="submission" date="2010-01" db="EMBL/GenBank/DDBJ databases">
        <title>Genome fragments of uncultured bacteria from the North Pacific subtropical Gyre.</title>
        <authorList>
            <person name="Pham V.D."/>
            <person name="Delong E.F."/>
        </authorList>
    </citation>
    <scope>NUCLEOTIDE SEQUENCE</scope>
</reference>
<dbReference type="Pfam" id="PF01699">
    <property type="entry name" value="Na_Ca_ex"/>
    <property type="match status" value="2"/>
</dbReference>
<feature type="transmembrane region" description="Helical" evidence="5">
    <location>
        <begin position="61"/>
        <end position="83"/>
    </location>
</feature>
<comment type="subcellular location">
    <subcellularLocation>
        <location evidence="1">Membrane</location>
        <topology evidence="1">Multi-pass membrane protein</topology>
    </subcellularLocation>
</comment>
<dbReference type="Gene3D" id="1.20.1420.30">
    <property type="entry name" value="NCX, central ion-binding region"/>
    <property type="match status" value="1"/>
</dbReference>
<dbReference type="InterPro" id="IPR004837">
    <property type="entry name" value="NaCa_Exmemb"/>
</dbReference>
<dbReference type="GO" id="GO:0006874">
    <property type="term" value="P:intracellular calcium ion homeostasis"/>
    <property type="evidence" value="ECO:0007669"/>
    <property type="project" value="TreeGrafter"/>
</dbReference>
<feature type="transmembrane region" description="Helical" evidence="5">
    <location>
        <begin position="291"/>
        <end position="308"/>
    </location>
</feature>
<keyword evidence="4 5" id="KW-0472">Membrane</keyword>
<evidence type="ECO:0000313" key="7">
    <source>
        <dbReference type="EMBL" id="ADI21571.1"/>
    </source>
</evidence>
<dbReference type="EMBL" id="GU567959">
    <property type="protein sequence ID" value="ADI21571.1"/>
    <property type="molecule type" value="Genomic_DNA"/>
</dbReference>
<dbReference type="GO" id="GO:0005886">
    <property type="term" value="C:plasma membrane"/>
    <property type="evidence" value="ECO:0007669"/>
    <property type="project" value="TreeGrafter"/>
</dbReference>